<dbReference type="GO" id="GO:0046872">
    <property type="term" value="F:metal ion binding"/>
    <property type="evidence" value="ECO:0007669"/>
    <property type="project" value="UniProtKB-KW"/>
</dbReference>
<accession>A0A382JUT4</accession>
<dbReference type="InterPro" id="IPR051198">
    <property type="entry name" value="BchE-like"/>
</dbReference>
<evidence type="ECO:0000313" key="6">
    <source>
        <dbReference type="EMBL" id="SVC14311.1"/>
    </source>
</evidence>
<keyword evidence="4" id="KW-0408">Iron</keyword>
<dbReference type="AlphaFoldDB" id="A0A382JUT4"/>
<proteinExistence type="predicted"/>
<dbReference type="SFLD" id="SFLDG01082">
    <property type="entry name" value="B12-binding_domain_containing"/>
    <property type="match status" value="1"/>
</dbReference>
<name>A0A382JUT4_9ZZZZ</name>
<comment type="cofactor">
    <cofactor evidence="1">
        <name>[4Fe-4S] cluster</name>
        <dbReference type="ChEBI" id="CHEBI:49883"/>
    </cofactor>
</comment>
<reference evidence="6" key="1">
    <citation type="submission" date="2018-05" db="EMBL/GenBank/DDBJ databases">
        <authorList>
            <person name="Lanie J.A."/>
            <person name="Ng W.-L."/>
            <person name="Kazmierczak K.M."/>
            <person name="Andrzejewski T.M."/>
            <person name="Davidsen T.M."/>
            <person name="Wayne K.J."/>
            <person name="Tettelin H."/>
            <person name="Glass J.I."/>
            <person name="Rusch D."/>
            <person name="Podicherti R."/>
            <person name="Tsui H.-C.T."/>
            <person name="Winkler M.E."/>
        </authorList>
    </citation>
    <scope>NUCLEOTIDE SEQUENCE</scope>
</reference>
<dbReference type="GO" id="GO:0005829">
    <property type="term" value="C:cytosol"/>
    <property type="evidence" value="ECO:0007669"/>
    <property type="project" value="TreeGrafter"/>
</dbReference>
<dbReference type="GO" id="GO:0003824">
    <property type="term" value="F:catalytic activity"/>
    <property type="evidence" value="ECO:0007669"/>
    <property type="project" value="InterPro"/>
</dbReference>
<evidence type="ECO:0000256" key="5">
    <source>
        <dbReference type="ARBA" id="ARBA00023014"/>
    </source>
</evidence>
<evidence type="ECO:0000256" key="2">
    <source>
        <dbReference type="ARBA" id="ARBA00022691"/>
    </source>
</evidence>
<gene>
    <name evidence="6" type="ORF">METZ01_LOCUS267165</name>
</gene>
<evidence type="ECO:0000256" key="4">
    <source>
        <dbReference type="ARBA" id="ARBA00023004"/>
    </source>
</evidence>
<keyword evidence="3" id="KW-0479">Metal-binding</keyword>
<protein>
    <recommendedName>
        <fullName evidence="7">B12-binding domain-containing radical SAM protein</fullName>
    </recommendedName>
</protein>
<dbReference type="EMBL" id="UINC01075785">
    <property type="protein sequence ID" value="SVC14311.1"/>
    <property type="molecule type" value="Genomic_DNA"/>
</dbReference>
<feature type="non-terminal residue" evidence="6">
    <location>
        <position position="407"/>
    </location>
</feature>
<dbReference type="PANTHER" id="PTHR43409">
    <property type="entry name" value="ANAEROBIC MAGNESIUM-PROTOPORPHYRIN IX MONOMETHYL ESTER CYCLASE-RELATED"/>
    <property type="match status" value="1"/>
</dbReference>
<dbReference type="GO" id="GO:0051536">
    <property type="term" value="F:iron-sulfur cluster binding"/>
    <property type="evidence" value="ECO:0007669"/>
    <property type="project" value="UniProtKB-KW"/>
</dbReference>
<dbReference type="SFLD" id="SFLDS00029">
    <property type="entry name" value="Radical_SAM"/>
    <property type="match status" value="1"/>
</dbReference>
<dbReference type="SUPFAM" id="SSF102114">
    <property type="entry name" value="Radical SAM enzymes"/>
    <property type="match status" value="1"/>
</dbReference>
<evidence type="ECO:0000256" key="1">
    <source>
        <dbReference type="ARBA" id="ARBA00001966"/>
    </source>
</evidence>
<organism evidence="6">
    <name type="scientific">marine metagenome</name>
    <dbReference type="NCBI Taxonomy" id="408172"/>
    <lineage>
        <taxon>unclassified sequences</taxon>
        <taxon>metagenomes</taxon>
        <taxon>ecological metagenomes</taxon>
    </lineage>
</organism>
<keyword evidence="2" id="KW-0949">S-adenosyl-L-methionine</keyword>
<dbReference type="InterPro" id="IPR007197">
    <property type="entry name" value="rSAM"/>
</dbReference>
<dbReference type="PANTHER" id="PTHR43409:SF7">
    <property type="entry name" value="BLL1977 PROTEIN"/>
    <property type="match status" value="1"/>
</dbReference>
<evidence type="ECO:0000256" key="3">
    <source>
        <dbReference type="ARBA" id="ARBA00022723"/>
    </source>
</evidence>
<dbReference type="InterPro" id="IPR058240">
    <property type="entry name" value="rSAM_sf"/>
</dbReference>
<evidence type="ECO:0008006" key="7">
    <source>
        <dbReference type="Google" id="ProtNLM"/>
    </source>
</evidence>
<sequence>MKNLLIFPPDWLPSEPYLSLPSLASVLRPAGHDVVQMDVNVEMYDLFFSRRFLEHVAGRIAHERQHLQEVQGQRQLDEEEQELLEKLLTCTPELFEQLSNDVERAKKILRSQAFYDIDQLEWATNCLHQTMGLISLGYYPAQICFPPIETDIIYKPFMSSEIIESLDDDQINIYRDVYDMLIRPVMERDQPQMVGISVVQQKQLIPTFTFCKMIKDAFPKTHITLGGNIITRIRDMLPGMENLWELFDSAIVYEGESAYLKLTEAIKNGNDFSTLPNLIYKDEKGVHVNKEVFAESLAELPPPDFDGLPLEKYFVPQLILPYLATRGCYWGRCTFCDHFQGYVEGFRTKQVDHIVEEIHFLKEKYGTRFFHFTDESYPPALFQKLSRRLIDDKLDIAWTTHMRFEES</sequence>
<keyword evidence="5" id="KW-0411">Iron-sulfur</keyword>